<feature type="region of interest" description="Disordered" evidence="2">
    <location>
        <begin position="230"/>
        <end position="253"/>
    </location>
</feature>
<evidence type="ECO:0000259" key="3">
    <source>
        <dbReference type="PROSITE" id="PS50102"/>
    </source>
</evidence>
<dbReference type="HOGENOM" id="CLU_027028_0_0_1"/>
<proteinExistence type="predicted"/>
<dbReference type="CDD" id="cd00590">
    <property type="entry name" value="RRM_SF"/>
    <property type="match status" value="1"/>
</dbReference>
<name>A0A0E0BWL3_9ORYZ</name>
<dbReference type="PANTHER" id="PTHR14738">
    <property type="entry name" value="ZINC FINGER CCCH DOMAIN-CONTAINING PROTEIN 14"/>
    <property type="match status" value="1"/>
</dbReference>
<evidence type="ECO:0000256" key="1">
    <source>
        <dbReference type="PROSITE-ProRule" id="PRU00176"/>
    </source>
</evidence>
<dbReference type="FunFam" id="1.20.1390.10:FF:000005">
    <property type="entry name" value="RNA binding (RRM/RBD/RNP motifs) family protein"/>
    <property type="match status" value="1"/>
</dbReference>
<dbReference type="InterPro" id="IPR000504">
    <property type="entry name" value="RRM_dom"/>
</dbReference>
<dbReference type="GO" id="GO:0005737">
    <property type="term" value="C:cytoplasm"/>
    <property type="evidence" value="ECO:0007669"/>
    <property type="project" value="TreeGrafter"/>
</dbReference>
<keyword evidence="5" id="KW-1185">Reference proteome</keyword>
<dbReference type="Gene3D" id="3.30.70.330">
    <property type="match status" value="1"/>
</dbReference>
<evidence type="ECO:0000256" key="2">
    <source>
        <dbReference type="SAM" id="MobiDB-lite"/>
    </source>
</evidence>
<organism evidence="4">
    <name type="scientific">Oryza meridionalis</name>
    <dbReference type="NCBI Taxonomy" id="40149"/>
    <lineage>
        <taxon>Eukaryota</taxon>
        <taxon>Viridiplantae</taxon>
        <taxon>Streptophyta</taxon>
        <taxon>Embryophyta</taxon>
        <taxon>Tracheophyta</taxon>
        <taxon>Spermatophyta</taxon>
        <taxon>Magnoliopsida</taxon>
        <taxon>Liliopsida</taxon>
        <taxon>Poales</taxon>
        <taxon>Poaceae</taxon>
        <taxon>BOP clade</taxon>
        <taxon>Oryzoideae</taxon>
        <taxon>Oryzeae</taxon>
        <taxon>Oryzinae</taxon>
        <taxon>Oryza</taxon>
    </lineage>
</organism>
<dbReference type="GO" id="GO:0005634">
    <property type="term" value="C:nucleus"/>
    <property type="evidence" value="ECO:0007669"/>
    <property type="project" value="TreeGrafter"/>
</dbReference>
<dbReference type="Pfam" id="PF01480">
    <property type="entry name" value="PWI"/>
    <property type="match status" value="1"/>
</dbReference>
<feature type="region of interest" description="Disordered" evidence="2">
    <location>
        <begin position="164"/>
        <end position="206"/>
    </location>
</feature>
<feature type="domain" description="RRM" evidence="3">
    <location>
        <begin position="463"/>
        <end position="539"/>
    </location>
</feature>
<reference evidence="4" key="2">
    <citation type="submission" date="2018-05" db="EMBL/GenBank/DDBJ databases">
        <title>OmerRS3 (Oryza meridionalis Reference Sequence Version 3).</title>
        <authorList>
            <person name="Zhang J."/>
            <person name="Kudrna D."/>
            <person name="Lee S."/>
            <person name="Talag J."/>
            <person name="Welchert J."/>
            <person name="Wing R.A."/>
        </authorList>
    </citation>
    <scope>NUCLEOTIDE SEQUENCE [LARGE SCALE GENOMIC DNA]</scope>
    <source>
        <strain evidence="4">cv. OR44</strain>
    </source>
</reference>
<dbReference type="PROSITE" id="PS50102">
    <property type="entry name" value="RRM"/>
    <property type="match status" value="1"/>
</dbReference>
<dbReference type="AlphaFoldDB" id="A0A0E0BWL3"/>
<dbReference type="InterPro" id="IPR040366">
    <property type="entry name" value="Nab2/ZC3H14"/>
</dbReference>
<sequence>MDDDGGERTFKANFTGEGVRLLRARVKEKLRELMGDYSDDTLAEYVVVLLRNGRRKDEAAKELEVFLSDNNDAFVSWLWDHLSSNLHLYVQPKAISSNNEVNSTRSNARGMPAQNMTSSTQAIREPVAGTQKTTGIHQRREWGGIVRDQSETVPLRSVVTTVLHAEEKDVNKSHARRRTHSPDMHHHRKRSREDDERQIKRTSHQDIDAPRRLLQFAVRDAVRPVQPITPRSESASKRLRSVVSTMPSDSPLDVRLQRTNSDVRVPGVTAAALRAAAEAAEDVLKEKYSGSVFRRLGRKGVVNAAEESFGFREQGREREYGDIDNVQAENQLDNHYAGDAYMYDREATKGTDSASDIDRHDDTGAARYHDLLSCRSTLPSSIGKESVATRRNAVKIEPQVPTEMKYTDSRKSTVTLAHVNNTPMTDKSKDSMCSSSMVEEQKVPSLAVGSCITGQPEGGTDSRTVFLSNVHFAATKDALSRHFNKFGAVLKTLIVTDIAGQPTGSAYIEFLHKESAEQALTLDNTSFMSRMLKVVRKNSLEVSQQSGWPRGSRGSTFPSRLTRTAYPRPAFPGAMRGRLPLRGGARSLQWKRDNADTVDSAKPGHSTPIPTGNQLISPVARSFTYTRAEQKQDVGATI</sequence>
<feature type="region of interest" description="Disordered" evidence="2">
    <location>
        <begin position="596"/>
        <end position="615"/>
    </location>
</feature>
<keyword evidence="1" id="KW-0694">RNA-binding</keyword>
<dbReference type="InterPro" id="IPR012677">
    <property type="entry name" value="Nucleotide-bd_a/b_plait_sf"/>
</dbReference>
<dbReference type="GO" id="GO:0043488">
    <property type="term" value="P:regulation of mRNA stability"/>
    <property type="evidence" value="ECO:0007669"/>
    <property type="project" value="InterPro"/>
</dbReference>
<dbReference type="InterPro" id="IPR035979">
    <property type="entry name" value="RBD_domain_sf"/>
</dbReference>
<feature type="region of interest" description="Disordered" evidence="2">
    <location>
        <begin position="544"/>
        <end position="578"/>
    </location>
</feature>
<dbReference type="Pfam" id="PF00076">
    <property type="entry name" value="RRM_1"/>
    <property type="match status" value="1"/>
</dbReference>
<reference evidence="4" key="1">
    <citation type="submission" date="2015-04" db="UniProtKB">
        <authorList>
            <consortium name="EnsemblPlants"/>
        </authorList>
    </citation>
    <scope>IDENTIFICATION</scope>
</reference>
<feature type="compositionally biased region" description="Polar residues" evidence="2">
    <location>
        <begin position="544"/>
        <end position="562"/>
    </location>
</feature>
<protein>
    <recommendedName>
        <fullName evidence="3">RRM domain-containing protein</fullName>
    </recommendedName>
</protein>
<dbReference type="SUPFAM" id="SSF54928">
    <property type="entry name" value="RNA-binding domain, RBD"/>
    <property type="match status" value="1"/>
</dbReference>
<dbReference type="GO" id="GO:0008143">
    <property type="term" value="F:poly(A) binding"/>
    <property type="evidence" value="ECO:0007669"/>
    <property type="project" value="InterPro"/>
</dbReference>
<feature type="compositionally biased region" description="Basic and acidic residues" evidence="2">
    <location>
        <begin position="191"/>
        <end position="206"/>
    </location>
</feature>
<evidence type="ECO:0000313" key="4">
    <source>
        <dbReference type="EnsemblPlants" id="OMERI01G01680.1"/>
    </source>
</evidence>
<dbReference type="Gene3D" id="1.20.1390.10">
    <property type="entry name" value="PWI domain"/>
    <property type="match status" value="1"/>
</dbReference>
<accession>A0A0E0BWL3</accession>
<dbReference type="Gramene" id="OMERI01G01680.1">
    <property type="protein sequence ID" value="OMERI01G01680.1"/>
    <property type="gene ID" value="OMERI01G01680"/>
</dbReference>
<feature type="region of interest" description="Disordered" evidence="2">
    <location>
        <begin position="100"/>
        <end position="147"/>
    </location>
</feature>
<dbReference type="SMART" id="SM00360">
    <property type="entry name" value="RRM"/>
    <property type="match status" value="1"/>
</dbReference>
<dbReference type="InterPro" id="IPR002483">
    <property type="entry name" value="PWI_dom"/>
</dbReference>
<feature type="compositionally biased region" description="Basic residues" evidence="2">
    <location>
        <begin position="173"/>
        <end position="190"/>
    </location>
</feature>
<dbReference type="Proteomes" id="UP000008021">
    <property type="component" value="Chromosome 1"/>
</dbReference>
<dbReference type="PANTHER" id="PTHR14738:SF36">
    <property type="entry name" value="RNA BINDING (RRM_RBD_RNP MOTIFS) FAMILY PROTEIN"/>
    <property type="match status" value="1"/>
</dbReference>
<dbReference type="EnsemblPlants" id="OMERI01G01680.1">
    <property type="protein sequence ID" value="OMERI01G01680.1"/>
    <property type="gene ID" value="OMERI01G01680"/>
</dbReference>
<evidence type="ECO:0000313" key="5">
    <source>
        <dbReference type="Proteomes" id="UP000008021"/>
    </source>
</evidence>